<proteinExistence type="predicted"/>
<keyword evidence="4" id="KW-1185">Reference proteome</keyword>
<evidence type="ECO:0000313" key="3">
    <source>
        <dbReference type="EMBL" id="KDQ15717.1"/>
    </source>
</evidence>
<feature type="compositionally biased region" description="Low complexity" evidence="1">
    <location>
        <begin position="78"/>
        <end position="87"/>
    </location>
</feature>
<dbReference type="OrthoDB" id="660555at2759"/>
<feature type="compositionally biased region" description="Polar residues" evidence="1">
    <location>
        <begin position="459"/>
        <end position="468"/>
    </location>
</feature>
<feature type="compositionally biased region" description="Basic residues" evidence="1">
    <location>
        <begin position="864"/>
        <end position="874"/>
    </location>
</feature>
<feature type="compositionally biased region" description="Basic residues" evidence="1">
    <location>
        <begin position="88"/>
        <end position="101"/>
    </location>
</feature>
<feature type="region of interest" description="Disordered" evidence="1">
    <location>
        <begin position="215"/>
        <end position="238"/>
    </location>
</feature>
<dbReference type="InterPro" id="IPR000219">
    <property type="entry name" value="DH_dom"/>
</dbReference>
<protein>
    <recommendedName>
        <fullName evidence="2">DH domain-containing protein</fullName>
    </recommendedName>
</protein>
<feature type="compositionally biased region" description="Polar residues" evidence="1">
    <location>
        <begin position="342"/>
        <end position="352"/>
    </location>
</feature>
<dbReference type="PROSITE" id="PS50010">
    <property type="entry name" value="DH_2"/>
    <property type="match status" value="1"/>
</dbReference>
<feature type="region of interest" description="Disordered" evidence="1">
    <location>
        <begin position="751"/>
        <end position="884"/>
    </location>
</feature>
<feature type="compositionally biased region" description="Polar residues" evidence="1">
    <location>
        <begin position="226"/>
        <end position="238"/>
    </location>
</feature>
<feature type="region of interest" description="Disordered" evidence="1">
    <location>
        <begin position="380"/>
        <end position="570"/>
    </location>
</feature>
<feature type="compositionally biased region" description="Polar residues" evidence="1">
    <location>
        <begin position="15"/>
        <end position="24"/>
    </location>
</feature>
<accession>A0A067MV18</accession>
<evidence type="ECO:0000259" key="2">
    <source>
        <dbReference type="PROSITE" id="PS50010"/>
    </source>
</evidence>
<reference evidence="4" key="1">
    <citation type="journal article" date="2014" name="Proc. Natl. Acad. Sci. U.S.A.">
        <title>Extensive sampling of basidiomycete genomes demonstrates inadequacy of the white-rot/brown-rot paradigm for wood decay fungi.</title>
        <authorList>
            <person name="Riley R."/>
            <person name="Salamov A.A."/>
            <person name="Brown D.W."/>
            <person name="Nagy L.G."/>
            <person name="Floudas D."/>
            <person name="Held B.W."/>
            <person name="Levasseur A."/>
            <person name="Lombard V."/>
            <person name="Morin E."/>
            <person name="Otillar R."/>
            <person name="Lindquist E.A."/>
            <person name="Sun H."/>
            <person name="LaButti K.M."/>
            <person name="Schmutz J."/>
            <person name="Jabbour D."/>
            <person name="Luo H."/>
            <person name="Baker S.E."/>
            <person name="Pisabarro A.G."/>
            <person name="Walton J.D."/>
            <person name="Blanchette R.A."/>
            <person name="Henrissat B."/>
            <person name="Martin F."/>
            <person name="Cullen D."/>
            <person name="Hibbett D.S."/>
            <person name="Grigoriev I.V."/>
        </authorList>
    </citation>
    <scope>NUCLEOTIDE SEQUENCE [LARGE SCALE GENOMIC DNA]</scope>
    <source>
        <strain evidence="4">FD-172 SS1</strain>
    </source>
</reference>
<dbReference type="EMBL" id="KL198031">
    <property type="protein sequence ID" value="KDQ15717.1"/>
    <property type="molecule type" value="Genomic_DNA"/>
</dbReference>
<dbReference type="STRING" id="930990.A0A067MV18"/>
<feature type="compositionally biased region" description="Low complexity" evidence="1">
    <location>
        <begin position="264"/>
        <end position="301"/>
    </location>
</feature>
<feature type="compositionally biased region" description="Low complexity" evidence="1">
    <location>
        <begin position="832"/>
        <end position="847"/>
    </location>
</feature>
<evidence type="ECO:0000256" key="1">
    <source>
        <dbReference type="SAM" id="MobiDB-lite"/>
    </source>
</evidence>
<dbReference type="Proteomes" id="UP000027195">
    <property type="component" value="Unassembled WGS sequence"/>
</dbReference>
<dbReference type="InterPro" id="IPR035899">
    <property type="entry name" value="DBL_dom_sf"/>
</dbReference>
<feature type="region of interest" description="Disordered" evidence="1">
    <location>
        <begin position="257"/>
        <end position="309"/>
    </location>
</feature>
<feature type="compositionally biased region" description="Polar residues" evidence="1">
    <location>
        <begin position="380"/>
        <end position="391"/>
    </location>
</feature>
<feature type="domain" description="DH" evidence="2">
    <location>
        <begin position="888"/>
        <end position="939"/>
    </location>
</feature>
<feature type="compositionally biased region" description="Polar residues" evidence="1">
    <location>
        <begin position="523"/>
        <end position="546"/>
    </location>
</feature>
<feature type="region of interest" description="Disordered" evidence="1">
    <location>
        <begin position="329"/>
        <end position="353"/>
    </location>
</feature>
<feature type="compositionally biased region" description="Pro residues" evidence="1">
    <location>
        <begin position="141"/>
        <end position="153"/>
    </location>
</feature>
<feature type="region of interest" description="Disordered" evidence="1">
    <location>
        <begin position="55"/>
        <end position="184"/>
    </location>
</feature>
<name>A0A067MV18_BOTB1</name>
<feature type="compositionally biased region" description="Pro residues" evidence="1">
    <location>
        <begin position="172"/>
        <end position="181"/>
    </location>
</feature>
<feature type="compositionally biased region" description="Low complexity" evidence="1">
    <location>
        <begin position="751"/>
        <end position="773"/>
    </location>
</feature>
<evidence type="ECO:0000313" key="4">
    <source>
        <dbReference type="Proteomes" id="UP000027195"/>
    </source>
</evidence>
<dbReference type="HOGENOM" id="CLU_310350_0_0_1"/>
<feature type="compositionally biased region" description="Basic residues" evidence="1">
    <location>
        <begin position="447"/>
        <end position="456"/>
    </location>
</feature>
<feature type="compositionally biased region" description="Gly residues" evidence="1">
    <location>
        <begin position="779"/>
        <end position="789"/>
    </location>
</feature>
<dbReference type="Gene3D" id="1.20.900.10">
    <property type="entry name" value="Dbl homology (DH) domain"/>
    <property type="match status" value="1"/>
</dbReference>
<dbReference type="Pfam" id="PF00621">
    <property type="entry name" value="RhoGEF"/>
    <property type="match status" value="1"/>
</dbReference>
<gene>
    <name evidence="3" type="ORF">BOTBODRAFT_173792</name>
</gene>
<feature type="region of interest" description="Disordered" evidence="1">
    <location>
        <begin position="1"/>
        <end position="34"/>
    </location>
</feature>
<organism evidence="3 4">
    <name type="scientific">Botryobasidium botryosum (strain FD-172 SS1)</name>
    <dbReference type="NCBI Taxonomy" id="930990"/>
    <lineage>
        <taxon>Eukaryota</taxon>
        <taxon>Fungi</taxon>
        <taxon>Dikarya</taxon>
        <taxon>Basidiomycota</taxon>
        <taxon>Agaricomycotina</taxon>
        <taxon>Agaricomycetes</taxon>
        <taxon>Cantharellales</taxon>
        <taxon>Botryobasidiaceae</taxon>
        <taxon>Botryobasidium</taxon>
    </lineage>
</organism>
<dbReference type="SUPFAM" id="SSF48065">
    <property type="entry name" value="DBL homology domain (DH-domain)"/>
    <property type="match status" value="1"/>
</dbReference>
<sequence>MSVALFITPRPRGITDSQHGGASSTTTLTLHDLTDPRARTSAHFSTSADPSLVTKPYKTLVTLPDPSRASVNTRPSRRSTSTSPTRAQRPRTPRGKHTPRSPRHDGAAPAVPPAQRKSPAPPRPPRSPARTRIPASRDHLPPAPPPSPRPSRAPSPSRRLDEPRRDRDPEPVPHPGQPAPSDPAWNLEFRGVIRLVRWVSGRRVVDKVDKIKDDVKPLVASPPPSQKSRPTSMALSSYSSNGGGVFVLPLEQPVASTKLPPVPGSSSGPPKPSVASPPMFHLPLPLARTASSPSSPTTSPLEPQRSPRARRSFAFETGQATLTAFTGARIYPEPPPKAKSSCGHTSTTTSEMIHTPAGLSRRLSLSEKMKRTFSLYSARSDTSSVAFSTAPSEVAPSIPRSTRSPGRKLQKPVPFAATLPSIPSHSRDSSAATTTPPSPSMPLTPQKHAKLTKPRPRSQILSPASPSRSVAEHAPDTPPWPPRDQEYDSPRLPPLMFSSPLTNPEMGLIPLENQRHRRPEVFSSESTPAMPSPSTGFSSRPDSTDPTALAFTGRPSYPRAPHSTMSSNSTHRRWTVAVAEITDDADFLRELDLQLGRERQRKARSELAIVDGSYANTSVGHGFECEPDELEQTAVEEIEEDPIWRVAKRVMLCVREIVRTERSYQRHLIRIHEGEHAPPAAPPLFLAHLPYLISASKSLTSRWDEDPSAWGVSAAFLGSEKELERTFVGWCGIVGEVMLSFKLGANPVVAASSPKSESASTSSTAVSRSASMSEDGHGHGGGSAIGHGNSGVSTSGVGGTGVPPSAGRLRWHRNVVSLVAKDSPPPMPSLPPAALSNNRRPTSPSSPAKRKVRPKTASAPSGSLHRRTSSKRGSRNGNREPRKLMSCQDVAIMPSQRVLRYVMLFRELLRHTPASSPSRPLVEKALEVAMRIAQLCDNAQQNLSFGRF</sequence>
<dbReference type="AlphaFoldDB" id="A0A067MV18"/>
<feature type="compositionally biased region" description="Basic and acidic residues" evidence="1">
    <location>
        <begin position="158"/>
        <end position="171"/>
    </location>
</feature>
<dbReference type="InParanoid" id="A0A067MV18"/>
<dbReference type="GO" id="GO:0005085">
    <property type="term" value="F:guanyl-nucleotide exchange factor activity"/>
    <property type="evidence" value="ECO:0007669"/>
    <property type="project" value="InterPro"/>
</dbReference>